<reference evidence="2 5" key="1">
    <citation type="submission" date="2016-04" db="EMBL/GenBank/DDBJ databases">
        <authorList>
            <person name="Evans L.H."/>
            <person name="Alamgir A."/>
            <person name="Owens N."/>
            <person name="Weber N.D."/>
            <person name="Virtaneva K."/>
            <person name="Barbian K."/>
            <person name="Babar A."/>
            <person name="Rosenke K."/>
        </authorList>
    </citation>
    <scope>NUCLEOTIDE SEQUENCE [LARGE SCALE GENOMIC DNA]</scope>
    <source>
        <strain evidence="2">S5</strain>
        <strain evidence="5">S5(T) (JCM 30642 \VKM B-2941)</strain>
    </source>
</reference>
<evidence type="ECO:0000313" key="4">
    <source>
        <dbReference type="Proteomes" id="UP000187822"/>
    </source>
</evidence>
<dbReference type="PANTHER" id="PTHR38815:SF1">
    <property type="entry name" value="DUF373 FAMILY PROTEIN"/>
    <property type="match status" value="1"/>
</dbReference>
<keyword evidence="1" id="KW-1133">Transmembrane helix</keyword>
<gene>
    <name evidence="3" type="ORF">CPM_0198</name>
    <name evidence="2" type="ORF">CSP5_0232</name>
</gene>
<reference evidence="4" key="3">
    <citation type="submission" date="2016-06" db="EMBL/GenBank/DDBJ databases">
        <authorList>
            <person name="Toshchakov V.S."/>
        </authorList>
    </citation>
    <scope>NUCLEOTIDE SEQUENCE [LARGE SCALE GENOMIC DNA]</scope>
    <source>
        <strain>PM4 (JCM 30641</strain>
        <strain evidence="4">\VKM B-2940)</strain>
    </source>
</reference>
<keyword evidence="1" id="KW-0472">Membrane</keyword>
<dbReference type="KEGG" id="cdiv:CPM_0198"/>
<dbReference type="STRING" id="1673428.CPM_0198"/>
<protein>
    <submittedName>
        <fullName evidence="2">Multipass membrane protein</fullName>
    </submittedName>
</protein>
<name>A0A1N5SHK6_9ARCH</name>
<dbReference type="PANTHER" id="PTHR38815">
    <property type="entry name" value="HYPOTHETICAL MEMBRANE PROTEIN, CONSERVED, DUF373 FAMILY"/>
    <property type="match status" value="1"/>
</dbReference>
<evidence type="ECO:0000313" key="2">
    <source>
        <dbReference type="EMBL" id="SIM35550.1"/>
    </source>
</evidence>
<dbReference type="EMBL" id="LT719092">
    <property type="protein sequence ID" value="SJK84090.1"/>
    <property type="molecule type" value="Genomic_DNA"/>
</dbReference>
<dbReference type="Proteomes" id="UP000195607">
    <property type="component" value="Chromosome I"/>
</dbReference>
<keyword evidence="1" id="KW-0812">Transmembrane</keyword>
<sequence>MTTLILNIDRDNDYGEKSGVKGPVVGYSQCYNAAVKLITADPEDSDANALFGALKHYEDLQSRGEDVEISLVTGDDDVGEKSDEIISKQLDDVFSEGKYSDCILISDGAEDDYVIPLILSRTKIRYVKHIIVRHNQNIESLYYYIVKAMKDKKLLKKIFIPVGLILLVYGIAVLSFVAFFDLTGRLTTSPSLYAYTLVIVVLGGYFTERGFDIRTRIDKVLNEVKAYSEEARVMFISTIVSIGIFLVGIASTYSILYDLKMLPLDRILYFLQIFGLWVYVSIVTRALFKIADIYIGGSPRSDTLFYAVSFSLSAELLILGILGYLRYSLKYVGFNQALESLIIIMVGIVVALVTAAVHRKRTAFLGSGSYTSKDQT</sequence>
<evidence type="ECO:0000313" key="5">
    <source>
        <dbReference type="Proteomes" id="UP000195607"/>
    </source>
</evidence>
<feature type="transmembrane region" description="Helical" evidence="1">
    <location>
        <begin position="158"/>
        <end position="180"/>
    </location>
</feature>
<accession>A0A1N5SHK6</accession>
<feature type="transmembrane region" description="Helical" evidence="1">
    <location>
        <begin position="337"/>
        <end position="357"/>
    </location>
</feature>
<dbReference type="AlphaFoldDB" id="A0A1N5SHK6"/>
<dbReference type="Proteomes" id="UP000187822">
    <property type="component" value="Chromosome I"/>
</dbReference>
<dbReference type="EMBL" id="LT671858">
    <property type="protein sequence ID" value="SIM35550.1"/>
    <property type="molecule type" value="Genomic_DNA"/>
</dbReference>
<reference evidence="3" key="2">
    <citation type="submission" date="2016-06" db="EMBL/GenBank/DDBJ databases">
        <authorList>
            <person name="Olsen C.W."/>
            <person name="Carey S."/>
            <person name="Hinshaw L."/>
            <person name="Karasin A.I."/>
        </authorList>
    </citation>
    <scope>NUCLEOTIDE SEQUENCE [LARGE SCALE GENOMIC DNA]</scope>
    <source>
        <strain evidence="3">PM4</strain>
    </source>
</reference>
<dbReference type="Pfam" id="PF04123">
    <property type="entry name" value="DUF373"/>
    <property type="match status" value="1"/>
</dbReference>
<keyword evidence="4" id="KW-1185">Reference proteome</keyword>
<feature type="transmembrane region" description="Helical" evidence="1">
    <location>
        <begin position="267"/>
        <end position="288"/>
    </location>
</feature>
<dbReference type="OrthoDB" id="31282at2157"/>
<evidence type="ECO:0000313" key="3">
    <source>
        <dbReference type="EMBL" id="SJK84090.1"/>
    </source>
</evidence>
<evidence type="ECO:0000256" key="1">
    <source>
        <dbReference type="SAM" id="Phobius"/>
    </source>
</evidence>
<organism evidence="2 5">
    <name type="scientific">Cuniculiplasma divulgatum</name>
    <dbReference type="NCBI Taxonomy" id="1673428"/>
    <lineage>
        <taxon>Archaea</taxon>
        <taxon>Methanobacteriati</taxon>
        <taxon>Thermoplasmatota</taxon>
        <taxon>Thermoplasmata</taxon>
        <taxon>Thermoplasmatales</taxon>
        <taxon>Cuniculiplasmataceae</taxon>
        <taxon>Cuniculiplasma</taxon>
    </lineage>
</organism>
<feature type="transmembrane region" description="Helical" evidence="1">
    <location>
        <begin position="304"/>
        <end position="325"/>
    </location>
</feature>
<proteinExistence type="predicted"/>
<dbReference type="RefSeq" id="WP_077075840.1">
    <property type="nucleotide sequence ID" value="NZ_LT671858.1"/>
</dbReference>
<feature type="transmembrane region" description="Helical" evidence="1">
    <location>
        <begin position="192"/>
        <end position="211"/>
    </location>
</feature>
<feature type="transmembrane region" description="Helical" evidence="1">
    <location>
        <begin position="232"/>
        <end position="255"/>
    </location>
</feature>
<dbReference type="InterPro" id="IPR007254">
    <property type="entry name" value="DUF373"/>
</dbReference>
<dbReference type="GeneID" id="41587535"/>